<dbReference type="Proteomes" id="UP001157914">
    <property type="component" value="Unassembled WGS sequence"/>
</dbReference>
<dbReference type="Pfam" id="PF00378">
    <property type="entry name" value="ECH_1"/>
    <property type="match status" value="1"/>
</dbReference>
<dbReference type="RefSeq" id="WP_155190245.1">
    <property type="nucleotide sequence ID" value="NZ_BAAAEA010000001.1"/>
</dbReference>
<proteinExistence type="inferred from homology"/>
<evidence type="ECO:0000313" key="2">
    <source>
        <dbReference type="EMBL" id="SMP10086.1"/>
    </source>
</evidence>
<reference evidence="2 3" key="1">
    <citation type="submission" date="2017-05" db="EMBL/GenBank/DDBJ databases">
        <authorList>
            <person name="Varghese N."/>
            <person name="Submissions S."/>
        </authorList>
    </citation>
    <scope>NUCLEOTIDE SEQUENCE [LARGE SCALE GENOMIC DNA]</scope>
    <source>
        <strain evidence="2 3">DSM 15949</strain>
    </source>
</reference>
<evidence type="ECO:0000313" key="3">
    <source>
        <dbReference type="Proteomes" id="UP001157914"/>
    </source>
</evidence>
<keyword evidence="2" id="KW-0413">Isomerase</keyword>
<dbReference type="PANTHER" id="PTHR43459">
    <property type="entry name" value="ENOYL-COA HYDRATASE"/>
    <property type="match status" value="1"/>
</dbReference>
<name>A0ABY1NIJ0_9HYPH</name>
<dbReference type="SUPFAM" id="SSF52096">
    <property type="entry name" value="ClpP/crotonase"/>
    <property type="match status" value="1"/>
</dbReference>
<dbReference type="InterPro" id="IPR029045">
    <property type="entry name" value="ClpP/crotonase-like_dom_sf"/>
</dbReference>
<gene>
    <name evidence="2" type="ORF">SAMN06265374_1168</name>
</gene>
<dbReference type="Gene3D" id="3.90.226.10">
    <property type="entry name" value="2-enoyl-CoA Hydratase, Chain A, domain 1"/>
    <property type="match status" value="1"/>
</dbReference>
<organism evidence="2 3">
    <name type="scientific">Roseibium denhamense</name>
    <dbReference type="NCBI Taxonomy" id="76305"/>
    <lineage>
        <taxon>Bacteria</taxon>
        <taxon>Pseudomonadati</taxon>
        <taxon>Pseudomonadota</taxon>
        <taxon>Alphaproteobacteria</taxon>
        <taxon>Hyphomicrobiales</taxon>
        <taxon>Stappiaceae</taxon>
        <taxon>Roseibium</taxon>
    </lineage>
</organism>
<dbReference type="GO" id="GO:0016853">
    <property type="term" value="F:isomerase activity"/>
    <property type="evidence" value="ECO:0007669"/>
    <property type="project" value="UniProtKB-KW"/>
</dbReference>
<protein>
    <submittedName>
        <fullName evidence="2">2-(1,2-epoxy-1,2-dihydrophenyl)acetyl-CoA isomerase</fullName>
    </submittedName>
</protein>
<comment type="similarity">
    <text evidence="1">Belongs to the enoyl-CoA hydratase/isomerase family.</text>
</comment>
<comment type="caution">
    <text evidence="2">The sequence shown here is derived from an EMBL/GenBank/DDBJ whole genome shotgun (WGS) entry which is preliminary data.</text>
</comment>
<accession>A0ABY1NIJ0</accession>
<sequence>MSFVGRIEQEGVVWLWLDRPQRHNALIPELVRDLRSSLAWSAAQQPKALVLTGRGRSFSTGGDIAGFIEHAASAEALSSYANQLVGGLHDAIMDLLKFPAPVITSVNGPVTGGAAGFVLAADMVAMSDSAFIQPYYSEVGFAPDGGWTALLPERIGTAKALEIQYLNRQISAQHAERLGLANIVRPTFALEDSIRDWLDDLTRRSGRTHTATRSNIWDADRLTAVKRRLDQEQSRFLDLITMPETLQGMQSFIQRRA</sequence>
<keyword evidence="3" id="KW-1185">Reference proteome</keyword>
<dbReference type="CDD" id="cd06558">
    <property type="entry name" value="crotonase-like"/>
    <property type="match status" value="1"/>
</dbReference>
<dbReference type="PROSITE" id="PS00166">
    <property type="entry name" value="ENOYL_COA_HYDRATASE"/>
    <property type="match status" value="1"/>
</dbReference>
<dbReference type="EMBL" id="FXTT01000001">
    <property type="protein sequence ID" value="SMP10086.1"/>
    <property type="molecule type" value="Genomic_DNA"/>
</dbReference>
<dbReference type="PANTHER" id="PTHR43459:SF1">
    <property type="entry name" value="EG:BACN32G11.4 PROTEIN"/>
    <property type="match status" value="1"/>
</dbReference>
<evidence type="ECO:0000256" key="1">
    <source>
        <dbReference type="RuleBase" id="RU003707"/>
    </source>
</evidence>
<dbReference type="InterPro" id="IPR018376">
    <property type="entry name" value="Enoyl-CoA_hyd/isom_CS"/>
</dbReference>
<dbReference type="InterPro" id="IPR001753">
    <property type="entry name" value="Enoyl-CoA_hydra/iso"/>
</dbReference>